<dbReference type="Gene3D" id="3.40.50.150">
    <property type="entry name" value="Vaccinia Virus protein VP39"/>
    <property type="match status" value="1"/>
</dbReference>
<dbReference type="InterPro" id="IPR006764">
    <property type="entry name" value="SAM_dep_MeTrfase_SAV2177_type"/>
</dbReference>
<keyword evidence="1" id="KW-0489">Methyltransferase</keyword>
<protein>
    <submittedName>
        <fullName evidence="1">SAM-dependent methyltransferase</fullName>
        <ecNumber evidence="1">2.1.1.-</ecNumber>
    </submittedName>
</protein>
<keyword evidence="2" id="KW-1185">Reference proteome</keyword>
<dbReference type="GO" id="GO:0032259">
    <property type="term" value="P:methylation"/>
    <property type="evidence" value="ECO:0007669"/>
    <property type="project" value="UniProtKB-KW"/>
</dbReference>
<dbReference type="CDD" id="cd02440">
    <property type="entry name" value="AdoMet_MTases"/>
    <property type="match status" value="1"/>
</dbReference>
<dbReference type="EMBL" id="JBIAQY010000020">
    <property type="protein sequence ID" value="MFF3573633.1"/>
    <property type="molecule type" value="Genomic_DNA"/>
</dbReference>
<proteinExistence type="predicted"/>
<sequence>MTTDDDALNVNTAHTARVYDYYLGGKDHFKADRVAGEHAEQVHPHVRTSALENRKFMLRAVRHLAGQGVRQFLDIGTGIPTEPNLHQAAQEVAPAARVVYVDNDSLVLSHARALMTGTDEGRTTYVHADVRQPDSILTAPELLDTLDLSQPVAVSVIALAHFLDDPQDPFGIVAELMAAVPAGSYLVMSHATADFGPEMGEVARVYRESGMTAQVRTGDEFARFFSGLDLIDPGITTPHRWHPDIDPSEAMDGQVQFYAGVARKN</sequence>
<evidence type="ECO:0000313" key="1">
    <source>
        <dbReference type="EMBL" id="MFF3573633.1"/>
    </source>
</evidence>
<accession>A0ABW6SBI1</accession>
<gene>
    <name evidence="1" type="ORF">ACFYXQ_38335</name>
</gene>
<dbReference type="SUPFAM" id="SSF53335">
    <property type="entry name" value="S-adenosyl-L-methionine-dependent methyltransferases"/>
    <property type="match status" value="1"/>
</dbReference>
<dbReference type="GO" id="GO:0008168">
    <property type="term" value="F:methyltransferase activity"/>
    <property type="evidence" value="ECO:0007669"/>
    <property type="project" value="UniProtKB-KW"/>
</dbReference>
<dbReference type="Proteomes" id="UP001601992">
    <property type="component" value="Unassembled WGS sequence"/>
</dbReference>
<keyword evidence="1" id="KW-0808">Transferase</keyword>
<dbReference type="PIRSF" id="PIRSF017393">
    <property type="entry name" value="MTase_SAV2177"/>
    <property type="match status" value="1"/>
</dbReference>
<comment type="caution">
    <text evidence="1">The sequence shown here is derived from an EMBL/GenBank/DDBJ whole genome shotgun (WGS) entry which is preliminary data.</text>
</comment>
<dbReference type="EC" id="2.1.1.-" evidence="1"/>
<evidence type="ECO:0000313" key="2">
    <source>
        <dbReference type="Proteomes" id="UP001601992"/>
    </source>
</evidence>
<dbReference type="RefSeq" id="WP_051193008.1">
    <property type="nucleotide sequence ID" value="NZ_JBIAQY010000020.1"/>
</dbReference>
<reference evidence="1 2" key="1">
    <citation type="submission" date="2024-10" db="EMBL/GenBank/DDBJ databases">
        <title>The Natural Products Discovery Center: Release of the First 8490 Sequenced Strains for Exploring Actinobacteria Biosynthetic Diversity.</title>
        <authorList>
            <person name="Kalkreuter E."/>
            <person name="Kautsar S.A."/>
            <person name="Yang D."/>
            <person name="Bader C.D."/>
            <person name="Teijaro C.N."/>
            <person name="Fluegel L."/>
            <person name="Davis C.M."/>
            <person name="Simpson J.R."/>
            <person name="Lauterbach L."/>
            <person name="Steele A.D."/>
            <person name="Gui C."/>
            <person name="Meng S."/>
            <person name="Li G."/>
            <person name="Viehrig K."/>
            <person name="Ye F."/>
            <person name="Su P."/>
            <person name="Kiefer A.F."/>
            <person name="Nichols A."/>
            <person name="Cepeda A.J."/>
            <person name="Yan W."/>
            <person name="Fan B."/>
            <person name="Jiang Y."/>
            <person name="Adhikari A."/>
            <person name="Zheng C.-J."/>
            <person name="Schuster L."/>
            <person name="Cowan T.M."/>
            <person name="Smanski M.J."/>
            <person name="Chevrette M.G."/>
            <person name="De Carvalho L.P.S."/>
            <person name="Shen B."/>
        </authorList>
    </citation>
    <scope>NUCLEOTIDE SEQUENCE [LARGE SCALE GENOMIC DNA]</scope>
    <source>
        <strain evidence="1 2">NPDC002593</strain>
    </source>
</reference>
<organism evidence="1 2">
    <name type="scientific">Nocardia jiangxiensis</name>
    <dbReference type="NCBI Taxonomy" id="282685"/>
    <lineage>
        <taxon>Bacteria</taxon>
        <taxon>Bacillati</taxon>
        <taxon>Actinomycetota</taxon>
        <taxon>Actinomycetes</taxon>
        <taxon>Mycobacteriales</taxon>
        <taxon>Nocardiaceae</taxon>
        <taxon>Nocardia</taxon>
    </lineage>
</organism>
<name>A0ABW6SBI1_9NOCA</name>
<dbReference type="Pfam" id="PF04672">
    <property type="entry name" value="Methyltransf_19"/>
    <property type="match status" value="1"/>
</dbReference>
<dbReference type="InterPro" id="IPR029063">
    <property type="entry name" value="SAM-dependent_MTases_sf"/>
</dbReference>